<feature type="binding site" evidence="2">
    <location>
        <position position="77"/>
    </location>
    <ligand>
        <name>Mg(2+)</name>
        <dbReference type="ChEBI" id="CHEBI:18420"/>
        <label>3</label>
    </ligand>
</feature>
<dbReference type="InterPro" id="IPR036921">
    <property type="entry name" value="PurM-like_N_sf"/>
</dbReference>
<evidence type="ECO:0000256" key="2">
    <source>
        <dbReference type="HAMAP-Rule" id="MF_02128"/>
    </source>
</evidence>
<feature type="binding site" evidence="2">
    <location>
        <position position="56"/>
    </location>
    <ligand>
        <name>substrate</name>
    </ligand>
</feature>
<feature type="binding site" evidence="2">
    <location>
        <position position="77"/>
    </location>
    <ligand>
        <name>Mg(2+)</name>
        <dbReference type="ChEBI" id="CHEBI:18420"/>
        <label>2</label>
    </ligand>
</feature>
<dbReference type="SUPFAM" id="SSF56042">
    <property type="entry name" value="PurM C-terminal domain-like"/>
    <property type="match status" value="1"/>
</dbReference>
<dbReference type="Gene3D" id="3.90.650.10">
    <property type="entry name" value="PurM-like C-terminal domain"/>
    <property type="match status" value="1"/>
</dbReference>
<dbReference type="PANTHER" id="PTHR30270">
    <property type="entry name" value="THIAMINE-MONOPHOSPHATE KINASE"/>
    <property type="match status" value="1"/>
</dbReference>
<dbReference type="Pfam" id="PF00586">
    <property type="entry name" value="AIRS"/>
    <property type="match status" value="1"/>
</dbReference>
<keyword evidence="6" id="KW-1185">Reference proteome</keyword>
<dbReference type="Pfam" id="PF02769">
    <property type="entry name" value="AIRS_C"/>
    <property type="match status" value="1"/>
</dbReference>
<feature type="binding site" evidence="2">
    <location>
        <position position="125"/>
    </location>
    <ligand>
        <name>Mg(2+)</name>
        <dbReference type="ChEBI" id="CHEBI:18420"/>
        <label>1</label>
    </ligand>
</feature>
<dbReference type="InterPro" id="IPR016188">
    <property type="entry name" value="PurM-like_N"/>
</dbReference>
<feature type="domain" description="PurM-like C-terminal" evidence="4">
    <location>
        <begin position="155"/>
        <end position="306"/>
    </location>
</feature>
<dbReference type="NCBIfam" id="TIGR01379">
    <property type="entry name" value="thiL"/>
    <property type="match status" value="1"/>
</dbReference>
<feature type="binding site" evidence="2">
    <location>
        <position position="49"/>
    </location>
    <ligand>
        <name>Mg(2+)</name>
        <dbReference type="ChEBI" id="CHEBI:18420"/>
        <label>2</label>
    </ligand>
</feature>
<dbReference type="EMBL" id="REFR01000010">
    <property type="protein sequence ID" value="RMB08882.1"/>
    <property type="molecule type" value="Genomic_DNA"/>
</dbReference>
<feature type="binding site" evidence="2">
    <location>
        <position position="49"/>
    </location>
    <ligand>
        <name>Mg(2+)</name>
        <dbReference type="ChEBI" id="CHEBI:18420"/>
        <label>1</label>
    </ligand>
</feature>
<feature type="binding site" evidence="2">
    <location>
        <begin position="124"/>
        <end position="125"/>
    </location>
    <ligand>
        <name>ATP</name>
        <dbReference type="ChEBI" id="CHEBI:30616"/>
    </ligand>
</feature>
<evidence type="ECO:0000259" key="3">
    <source>
        <dbReference type="Pfam" id="PF00586"/>
    </source>
</evidence>
<dbReference type="SUPFAM" id="SSF55326">
    <property type="entry name" value="PurM N-terminal domain-like"/>
    <property type="match status" value="1"/>
</dbReference>
<keyword evidence="2" id="KW-0067">ATP-binding</keyword>
<sequence>MPRAVAGKPVGEFDLIARYFAPLSGPEGLGLIDDAALLTARGDLVVTKDLLIEDVHFFPDDPADSVGHRALAVNLSDLAAKGARPFCYFLGLGLPKPIDPVWLDGFTDALFTFQQRFSIRLAGGDTTASPGPYMISVTAIGYAPGAGMIRRSGAREDDIVMVTGDLGAAALGLAIRRGAVEGDPILVQRYRYPEPRISVGQGLAGLASAAADISDGLLADLGHICAASGVGAVIDDGSLPVCDAARALIDRWPEGRACIWFGGDDYELVFTVPPAALDAVMRLSDRLCVPFHRIGRIVQGSGVTLVDRAGRPVQTEGMGYDHFASGMVAGKGGSDDG</sequence>
<dbReference type="RefSeq" id="WP_121938203.1">
    <property type="nucleotide sequence ID" value="NZ_REFR01000010.1"/>
</dbReference>
<comment type="pathway">
    <text evidence="2">Cofactor biosynthesis; thiamine diphosphate biosynthesis; thiamine diphosphate from thiamine phosphate: step 1/1.</text>
</comment>
<evidence type="ECO:0000313" key="6">
    <source>
        <dbReference type="Proteomes" id="UP000271227"/>
    </source>
</evidence>
<feature type="binding site" evidence="2">
    <location>
        <position position="34"/>
    </location>
    <ligand>
        <name>Mg(2+)</name>
        <dbReference type="ChEBI" id="CHEBI:18420"/>
        <label>4</label>
    </ligand>
</feature>
<dbReference type="PANTHER" id="PTHR30270:SF0">
    <property type="entry name" value="THIAMINE-MONOPHOSPHATE KINASE"/>
    <property type="match status" value="1"/>
</dbReference>
<keyword evidence="2" id="KW-0479">Metal-binding</keyword>
<feature type="binding site" evidence="2">
    <location>
        <position position="212"/>
    </location>
    <ligand>
        <name>Mg(2+)</name>
        <dbReference type="ChEBI" id="CHEBI:18420"/>
        <label>3</label>
    </ligand>
</feature>
<dbReference type="GO" id="GO:0000287">
    <property type="term" value="F:magnesium ion binding"/>
    <property type="evidence" value="ECO:0007669"/>
    <property type="project" value="UniProtKB-UniRule"/>
</dbReference>
<dbReference type="PIRSF" id="PIRSF005303">
    <property type="entry name" value="Thiam_monoph_kin"/>
    <property type="match status" value="1"/>
</dbReference>
<accession>A0A3M0CHS6</accession>
<feature type="binding site" evidence="2">
    <location>
        <position position="215"/>
    </location>
    <ligand>
        <name>Mg(2+)</name>
        <dbReference type="ChEBI" id="CHEBI:18420"/>
        <label>5</label>
    </ligand>
</feature>
<evidence type="ECO:0000256" key="1">
    <source>
        <dbReference type="ARBA" id="ARBA00022977"/>
    </source>
</evidence>
<dbReference type="FunCoup" id="A0A3M0CHS6">
    <property type="interactions" value="381"/>
</dbReference>
<comment type="function">
    <text evidence="2">Catalyzes the ATP-dependent phosphorylation of thiamine-monophosphate (TMP) to form thiamine-pyrophosphate (TPP), the active form of vitamin B1.</text>
</comment>
<comment type="catalytic activity">
    <reaction evidence="2">
        <text>thiamine phosphate + ATP = thiamine diphosphate + ADP</text>
        <dbReference type="Rhea" id="RHEA:15913"/>
        <dbReference type="ChEBI" id="CHEBI:30616"/>
        <dbReference type="ChEBI" id="CHEBI:37575"/>
        <dbReference type="ChEBI" id="CHEBI:58937"/>
        <dbReference type="ChEBI" id="CHEBI:456216"/>
        <dbReference type="EC" id="2.7.4.16"/>
    </reaction>
</comment>
<dbReference type="OrthoDB" id="9802811at2"/>
<feature type="binding site" evidence="2">
    <location>
        <position position="320"/>
    </location>
    <ligand>
        <name>substrate</name>
    </ligand>
</feature>
<comment type="similarity">
    <text evidence="2">Belongs to the thiamine-monophosphate kinase family.</text>
</comment>
<protein>
    <recommendedName>
        <fullName evidence="2">Thiamine-monophosphate kinase</fullName>
        <shortName evidence="2">TMP kinase</shortName>
        <shortName evidence="2">Thiamine-phosphate kinase</shortName>
        <ecNumber evidence="2">2.7.4.16</ecNumber>
    </recommendedName>
</protein>
<dbReference type="CDD" id="cd02194">
    <property type="entry name" value="ThiL"/>
    <property type="match status" value="1"/>
</dbReference>
<dbReference type="InParanoid" id="A0A3M0CHS6"/>
<organism evidence="5 6">
    <name type="scientific">Eilatimonas milleporae</name>
    <dbReference type="NCBI Taxonomy" id="911205"/>
    <lineage>
        <taxon>Bacteria</taxon>
        <taxon>Pseudomonadati</taxon>
        <taxon>Pseudomonadota</taxon>
        <taxon>Alphaproteobacteria</taxon>
        <taxon>Kordiimonadales</taxon>
        <taxon>Kordiimonadaceae</taxon>
        <taxon>Eilatimonas</taxon>
    </lineage>
</organism>
<dbReference type="HAMAP" id="MF_02128">
    <property type="entry name" value="TMP_kinase"/>
    <property type="match status" value="1"/>
</dbReference>
<keyword evidence="2 5" id="KW-0418">Kinase</keyword>
<evidence type="ECO:0000259" key="4">
    <source>
        <dbReference type="Pfam" id="PF02769"/>
    </source>
</evidence>
<dbReference type="Gene3D" id="3.30.1330.10">
    <property type="entry name" value="PurM-like, N-terminal domain"/>
    <property type="match status" value="1"/>
</dbReference>
<dbReference type="InterPro" id="IPR006283">
    <property type="entry name" value="ThiL-like"/>
</dbReference>
<dbReference type="AlphaFoldDB" id="A0A3M0CHS6"/>
<feature type="domain" description="PurM-like N-terminal" evidence="3">
    <location>
        <begin position="33"/>
        <end position="142"/>
    </location>
</feature>
<dbReference type="GO" id="GO:0009228">
    <property type="term" value="P:thiamine biosynthetic process"/>
    <property type="evidence" value="ECO:0007669"/>
    <property type="project" value="UniProtKB-KW"/>
</dbReference>
<reference evidence="5 6" key="1">
    <citation type="submission" date="2018-10" db="EMBL/GenBank/DDBJ databases">
        <title>Genomic Encyclopedia of Archaeal and Bacterial Type Strains, Phase II (KMG-II): from individual species to whole genera.</title>
        <authorList>
            <person name="Goeker M."/>
        </authorList>
    </citation>
    <scope>NUCLEOTIDE SEQUENCE [LARGE SCALE GENOMIC DNA]</scope>
    <source>
        <strain evidence="5 6">DSM 25217</strain>
    </source>
</reference>
<keyword evidence="2" id="KW-0808">Transferase</keyword>
<keyword evidence="1 2" id="KW-0784">Thiamine biosynthesis</keyword>
<proteinExistence type="inferred from homology"/>
<feature type="binding site" evidence="2">
    <location>
        <position position="264"/>
    </location>
    <ligand>
        <name>substrate</name>
    </ligand>
</feature>
<dbReference type="GO" id="GO:0009030">
    <property type="term" value="F:thiamine-phosphate kinase activity"/>
    <property type="evidence" value="ECO:0007669"/>
    <property type="project" value="UniProtKB-UniRule"/>
</dbReference>
<comment type="caution">
    <text evidence="2">Lacks conserved residue(s) required for the propagation of feature annotation.</text>
</comment>
<dbReference type="InterPro" id="IPR036676">
    <property type="entry name" value="PurM-like_C_sf"/>
</dbReference>
<gene>
    <name evidence="2" type="primary">thiL</name>
    <name evidence="5" type="ORF">BXY39_1529</name>
</gene>
<evidence type="ECO:0000313" key="5">
    <source>
        <dbReference type="EMBL" id="RMB08882.1"/>
    </source>
</evidence>
<keyword evidence="2" id="KW-0460">Magnesium</keyword>
<comment type="miscellaneous">
    <text evidence="2">Reaction mechanism of ThiL seems to utilize a direct, inline transfer of the gamma-phosphate of ATP to TMP rather than a phosphorylated enzyme intermediate.</text>
</comment>
<feature type="binding site" evidence="2">
    <location>
        <position position="34"/>
    </location>
    <ligand>
        <name>Mg(2+)</name>
        <dbReference type="ChEBI" id="CHEBI:18420"/>
        <label>3</label>
    </ligand>
</feature>
<name>A0A3M0CHS6_9PROT</name>
<dbReference type="Proteomes" id="UP000271227">
    <property type="component" value="Unassembled WGS sequence"/>
</dbReference>
<dbReference type="UniPathway" id="UPA00060">
    <property type="reaction ID" value="UER00142"/>
</dbReference>
<dbReference type="EC" id="2.7.4.16" evidence="2"/>
<comment type="caution">
    <text evidence="5">The sequence shown here is derived from an EMBL/GenBank/DDBJ whole genome shotgun (WGS) entry which is preliminary data.</text>
</comment>
<feature type="binding site" evidence="2">
    <location>
        <position position="151"/>
    </location>
    <ligand>
        <name>ATP</name>
        <dbReference type="ChEBI" id="CHEBI:30616"/>
    </ligand>
</feature>
<keyword evidence="2" id="KW-0547">Nucleotide-binding</keyword>
<feature type="binding site" evidence="2">
    <location>
        <position position="47"/>
    </location>
    <ligand>
        <name>Mg(2+)</name>
        <dbReference type="ChEBI" id="CHEBI:18420"/>
        <label>4</label>
    </ligand>
</feature>
<feature type="binding site" evidence="2">
    <location>
        <position position="77"/>
    </location>
    <ligand>
        <name>Mg(2+)</name>
        <dbReference type="ChEBI" id="CHEBI:18420"/>
        <label>4</label>
    </ligand>
</feature>
<feature type="binding site" evidence="2">
    <location>
        <position position="214"/>
    </location>
    <ligand>
        <name>ATP</name>
        <dbReference type="ChEBI" id="CHEBI:30616"/>
    </ligand>
</feature>
<dbReference type="GO" id="GO:0009229">
    <property type="term" value="P:thiamine diphosphate biosynthetic process"/>
    <property type="evidence" value="ECO:0007669"/>
    <property type="project" value="UniProtKB-UniRule"/>
</dbReference>
<dbReference type="InterPro" id="IPR010918">
    <property type="entry name" value="PurM-like_C_dom"/>
</dbReference>
<dbReference type="GO" id="GO:0005524">
    <property type="term" value="F:ATP binding"/>
    <property type="evidence" value="ECO:0007669"/>
    <property type="project" value="UniProtKB-UniRule"/>
</dbReference>